<organism evidence="1 2">
    <name type="scientific">Hibiscus sabdariffa</name>
    <name type="common">roselle</name>
    <dbReference type="NCBI Taxonomy" id="183260"/>
    <lineage>
        <taxon>Eukaryota</taxon>
        <taxon>Viridiplantae</taxon>
        <taxon>Streptophyta</taxon>
        <taxon>Embryophyta</taxon>
        <taxon>Tracheophyta</taxon>
        <taxon>Spermatophyta</taxon>
        <taxon>Magnoliopsida</taxon>
        <taxon>eudicotyledons</taxon>
        <taxon>Gunneridae</taxon>
        <taxon>Pentapetalae</taxon>
        <taxon>rosids</taxon>
        <taxon>malvids</taxon>
        <taxon>Malvales</taxon>
        <taxon>Malvaceae</taxon>
        <taxon>Malvoideae</taxon>
        <taxon>Hibiscus</taxon>
    </lineage>
</organism>
<proteinExistence type="predicted"/>
<dbReference type="Proteomes" id="UP001396334">
    <property type="component" value="Unassembled WGS sequence"/>
</dbReference>
<dbReference type="EMBL" id="JBBPBN010000026">
    <property type="protein sequence ID" value="KAK9008724.1"/>
    <property type="molecule type" value="Genomic_DNA"/>
</dbReference>
<dbReference type="Gene3D" id="3.60.10.10">
    <property type="entry name" value="Endonuclease/exonuclease/phosphatase"/>
    <property type="match status" value="1"/>
</dbReference>
<evidence type="ECO:0000313" key="1">
    <source>
        <dbReference type="EMBL" id="KAK9008724.1"/>
    </source>
</evidence>
<name>A0ABR2R7G0_9ROSI</name>
<dbReference type="InterPro" id="IPR036691">
    <property type="entry name" value="Endo/exonu/phosph_ase_sf"/>
</dbReference>
<keyword evidence="2" id="KW-1185">Reference proteome</keyword>
<accession>A0ABR2R7G0</accession>
<evidence type="ECO:0000313" key="2">
    <source>
        <dbReference type="Proteomes" id="UP001396334"/>
    </source>
</evidence>
<sequence length="144" mass="16645">MGSTAKRKSIQILLRRHRCGMVIFQETKLEFIDDKVVKQVWHSDQFVFVFAPSIGRSGGVLCIWDPMLFSCDFSVVLMNIVVFGGRWVVEDWRCGIIGLYAPCVVTEQREFWEKVVWIILEKNVACCVGVILTWLGVWTREEDV</sequence>
<comment type="caution">
    <text evidence="1">The sequence shown here is derived from an EMBL/GenBank/DDBJ whole genome shotgun (WGS) entry which is preliminary data.</text>
</comment>
<protein>
    <submittedName>
        <fullName evidence="1">Uncharacterized protein</fullName>
    </submittedName>
</protein>
<gene>
    <name evidence="1" type="ORF">V6N11_075607</name>
</gene>
<dbReference type="SUPFAM" id="SSF56219">
    <property type="entry name" value="DNase I-like"/>
    <property type="match status" value="1"/>
</dbReference>
<reference evidence="1 2" key="1">
    <citation type="journal article" date="2024" name="G3 (Bethesda)">
        <title>Genome assembly of Hibiscus sabdariffa L. provides insights into metabolisms of medicinal natural products.</title>
        <authorList>
            <person name="Kim T."/>
        </authorList>
    </citation>
    <scope>NUCLEOTIDE SEQUENCE [LARGE SCALE GENOMIC DNA]</scope>
    <source>
        <strain evidence="1">TK-2024</strain>
        <tissue evidence="1">Old leaves</tissue>
    </source>
</reference>